<dbReference type="Proteomes" id="UP000281975">
    <property type="component" value="Unassembled WGS sequence"/>
</dbReference>
<dbReference type="RefSeq" id="WP_211327951.1">
    <property type="nucleotide sequence ID" value="NZ_RBIN01000007.1"/>
</dbReference>
<dbReference type="GO" id="GO:0006226">
    <property type="term" value="P:dUMP biosynthetic process"/>
    <property type="evidence" value="ECO:0007669"/>
    <property type="project" value="InterPro"/>
</dbReference>
<dbReference type="PANTHER" id="PTHR11241:SF0">
    <property type="entry name" value="DEOXYURIDINE 5'-TRIPHOSPHATE NUCLEOTIDOHYDROLASE"/>
    <property type="match status" value="1"/>
</dbReference>
<dbReference type="NCBIfam" id="NF001862">
    <property type="entry name" value="PRK00601.1"/>
    <property type="match status" value="1"/>
</dbReference>
<gene>
    <name evidence="7" type="ORF">C7446_2523</name>
</gene>
<dbReference type="CDD" id="cd07557">
    <property type="entry name" value="trimeric_dUTPase"/>
    <property type="match status" value="1"/>
</dbReference>
<keyword evidence="4" id="KW-0546">Nucleotide metabolism</keyword>
<proteinExistence type="inferred from homology"/>
<comment type="similarity">
    <text evidence="1">Belongs to the dUTPase family.</text>
</comment>
<name>A0A420WUJ3_9GAMM</name>
<keyword evidence="3" id="KW-0378">Hydrolase</keyword>
<accession>A0A420WUJ3</accession>
<organism evidence="7 8">
    <name type="scientific">Kushneria sinocarnis</name>
    <dbReference type="NCBI Taxonomy" id="595502"/>
    <lineage>
        <taxon>Bacteria</taxon>
        <taxon>Pseudomonadati</taxon>
        <taxon>Pseudomonadota</taxon>
        <taxon>Gammaproteobacteria</taxon>
        <taxon>Oceanospirillales</taxon>
        <taxon>Halomonadaceae</taxon>
        <taxon>Kushneria</taxon>
    </lineage>
</organism>
<evidence type="ECO:0000256" key="2">
    <source>
        <dbReference type="ARBA" id="ARBA00012379"/>
    </source>
</evidence>
<evidence type="ECO:0000259" key="6">
    <source>
        <dbReference type="Pfam" id="PF00692"/>
    </source>
</evidence>
<dbReference type="GO" id="GO:0004170">
    <property type="term" value="F:dUTP diphosphatase activity"/>
    <property type="evidence" value="ECO:0007669"/>
    <property type="project" value="UniProtKB-EC"/>
</dbReference>
<dbReference type="InterPro" id="IPR036157">
    <property type="entry name" value="dUTPase-like_sf"/>
</dbReference>
<dbReference type="EC" id="3.6.1.23" evidence="2"/>
<dbReference type="NCBIfam" id="TIGR00576">
    <property type="entry name" value="dut"/>
    <property type="match status" value="1"/>
</dbReference>
<evidence type="ECO:0000313" key="8">
    <source>
        <dbReference type="Proteomes" id="UP000281975"/>
    </source>
</evidence>
<evidence type="ECO:0000256" key="5">
    <source>
        <dbReference type="ARBA" id="ARBA00047686"/>
    </source>
</evidence>
<dbReference type="GO" id="GO:0046081">
    <property type="term" value="P:dUTP catabolic process"/>
    <property type="evidence" value="ECO:0007669"/>
    <property type="project" value="InterPro"/>
</dbReference>
<sequence length="175" mass="19096">MAEAYAMKDTQHERLLMDMIERLEDDKHRLLNELYPNDIDITLDDGAYMPEKAHATDAGFDLRAISGAHLWPGRSALIHTGVHVAIPEGYYGRVAPRSGLAVKNGLDVLAGVVDCGYTNEIGVVLINLGSQPYDVSPGDKIAQLVVERIFTGKLRRVGSLDQTERGNNGYGSTGM</sequence>
<evidence type="ECO:0000256" key="4">
    <source>
        <dbReference type="ARBA" id="ARBA00023080"/>
    </source>
</evidence>
<dbReference type="InterPro" id="IPR008181">
    <property type="entry name" value="dUTPase"/>
</dbReference>
<dbReference type="PANTHER" id="PTHR11241">
    <property type="entry name" value="DEOXYURIDINE 5'-TRIPHOSPHATE NUCLEOTIDOHYDROLASE"/>
    <property type="match status" value="1"/>
</dbReference>
<comment type="caution">
    <text evidence="7">The sequence shown here is derived from an EMBL/GenBank/DDBJ whole genome shotgun (WGS) entry which is preliminary data.</text>
</comment>
<evidence type="ECO:0000313" key="7">
    <source>
        <dbReference type="EMBL" id="RKQ97104.1"/>
    </source>
</evidence>
<evidence type="ECO:0000256" key="3">
    <source>
        <dbReference type="ARBA" id="ARBA00022801"/>
    </source>
</evidence>
<dbReference type="SUPFAM" id="SSF51283">
    <property type="entry name" value="dUTPase-like"/>
    <property type="match status" value="1"/>
</dbReference>
<keyword evidence="8" id="KW-1185">Reference proteome</keyword>
<comment type="catalytic activity">
    <reaction evidence="5">
        <text>dUTP + H2O = dUMP + diphosphate + H(+)</text>
        <dbReference type="Rhea" id="RHEA:10248"/>
        <dbReference type="ChEBI" id="CHEBI:15377"/>
        <dbReference type="ChEBI" id="CHEBI:15378"/>
        <dbReference type="ChEBI" id="CHEBI:33019"/>
        <dbReference type="ChEBI" id="CHEBI:61555"/>
        <dbReference type="ChEBI" id="CHEBI:246422"/>
        <dbReference type="EC" id="3.6.1.23"/>
    </reaction>
</comment>
<reference evidence="7 8" key="1">
    <citation type="submission" date="2018-10" db="EMBL/GenBank/DDBJ databases">
        <title>Genomic Encyclopedia of Type Strains, Phase IV (KMG-IV): sequencing the most valuable type-strain genomes for metagenomic binning, comparative biology and taxonomic classification.</title>
        <authorList>
            <person name="Goeker M."/>
        </authorList>
    </citation>
    <scope>NUCLEOTIDE SEQUENCE [LARGE SCALE GENOMIC DNA]</scope>
    <source>
        <strain evidence="7 8">DSM 23229</strain>
    </source>
</reference>
<protein>
    <recommendedName>
        <fullName evidence="2">dUTP diphosphatase</fullName>
        <ecNumber evidence="2">3.6.1.23</ecNumber>
    </recommendedName>
</protein>
<evidence type="ECO:0000256" key="1">
    <source>
        <dbReference type="ARBA" id="ARBA00006581"/>
    </source>
</evidence>
<dbReference type="InterPro" id="IPR033704">
    <property type="entry name" value="dUTPase_trimeric"/>
</dbReference>
<feature type="domain" description="dUTPase-like" evidence="6">
    <location>
        <begin position="48"/>
        <end position="174"/>
    </location>
</feature>
<dbReference type="Pfam" id="PF00692">
    <property type="entry name" value="dUTPase"/>
    <property type="match status" value="1"/>
</dbReference>
<dbReference type="Gene3D" id="2.70.40.10">
    <property type="match status" value="1"/>
</dbReference>
<dbReference type="AlphaFoldDB" id="A0A420WUJ3"/>
<dbReference type="GO" id="GO:0000287">
    <property type="term" value="F:magnesium ion binding"/>
    <property type="evidence" value="ECO:0007669"/>
    <property type="project" value="InterPro"/>
</dbReference>
<dbReference type="InterPro" id="IPR029054">
    <property type="entry name" value="dUTPase-like"/>
</dbReference>
<dbReference type="EMBL" id="RBIN01000007">
    <property type="protein sequence ID" value="RKQ97104.1"/>
    <property type="molecule type" value="Genomic_DNA"/>
</dbReference>